<gene>
    <name evidence="4" type="ORF">MDCFG202_LOCUS50982</name>
</gene>
<dbReference type="Gene3D" id="2.40.50.40">
    <property type="match status" value="1"/>
</dbReference>
<feature type="region of interest" description="Disordered" evidence="2">
    <location>
        <begin position="23"/>
        <end position="80"/>
    </location>
</feature>
<dbReference type="SUPFAM" id="SSF54160">
    <property type="entry name" value="Chromo domain-like"/>
    <property type="match status" value="1"/>
</dbReference>
<sequence>MCTVYDPRVFDILSRWSFDPAKDDKSNMGRYLKPTTDRQILTVSAPPYPQEQRPVSGVTASSDDRSQHSESTKSGNNHTYRRYQSAGNELPTFDVDCPEEKAGAIPSSLDLQKPPTTKQATSHHPSTQMWPSPSTNLEVLRVIGYRTIFGRGYDEKNEFWVSWKGYPRSEGTWMRDSLVRRIAPLQVAEFDQERRLSCHRGLYGEMFIRKSAPCCDGKEESFCEGCIVCGRGCH</sequence>
<evidence type="ECO:0000256" key="1">
    <source>
        <dbReference type="ARBA" id="ARBA00011353"/>
    </source>
</evidence>
<name>A0A9N8NDS1_GIBZA</name>
<dbReference type="InterPro" id="IPR000953">
    <property type="entry name" value="Chromo/chromo_shadow_dom"/>
</dbReference>
<reference evidence="4" key="1">
    <citation type="submission" date="2021-03" db="EMBL/GenBank/DDBJ databases">
        <authorList>
            <person name="Alouane T."/>
            <person name="Langin T."/>
            <person name="Bonhomme L."/>
        </authorList>
    </citation>
    <scope>NUCLEOTIDE SEQUENCE</scope>
    <source>
        <strain evidence="4">MDC_Fg202</strain>
    </source>
</reference>
<accession>A0A9N8NDS1</accession>
<dbReference type="PROSITE" id="PS50013">
    <property type="entry name" value="CHROMO_2"/>
    <property type="match status" value="1"/>
</dbReference>
<protein>
    <recommendedName>
        <fullName evidence="3">Chromo domain-containing protein</fullName>
    </recommendedName>
</protein>
<evidence type="ECO:0000313" key="4">
    <source>
        <dbReference type="EMBL" id="CAG1968081.1"/>
    </source>
</evidence>
<feature type="compositionally biased region" description="Basic and acidic residues" evidence="2">
    <location>
        <begin position="62"/>
        <end position="71"/>
    </location>
</feature>
<dbReference type="GO" id="GO:0006338">
    <property type="term" value="P:chromatin remodeling"/>
    <property type="evidence" value="ECO:0007669"/>
    <property type="project" value="UniProtKB-ARBA"/>
</dbReference>
<proteinExistence type="predicted"/>
<comment type="subunit">
    <text evidence="1">Component of the NuA4 histone acetyltransferase complex.</text>
</comment>
<comment type="caution">
    <text evidence="4">The sequence shown here is derived from an EMBL/GenBank/DDBJ whole genome shotgun (WGS) entry which is preliminary data.</text>
</comment>
<dbReference type="EMBL" id="CAJPIJ010000076">
    <property type="protein sequence ID" value="CAG1968081.1"/>
    <property type="molecule type" value="Genomic_DNA"/>
</dbReference>
<evidence type="ECO:0000256" key="2">
    <source>
        <dbReference type="SAM" id="MobiDB-lite"/>
    </source>
</evidence>
<evidence type="ECO:0000259" key="3">
    <source>
        <dbReference type="PROSITE" id="PS50013"/>
    </source>
</evidence>
<evidence type="ECO:0000313" key="5">
    <source>
        <dbReference type="Proteomes" id="UP000746612"/>
    </source>
</evidence>
<feature type="region of interest" description="Disordered" evidence="2">
    <location>
        <begin position="105"/>
        <end position="132"/>
    </location>
</feature>
<organism evidence="4 5">
    <name type="scientific">Gibberella zeae</name>
    <name type="common">Wheat head blight fungus</name>
    <name type="synonym">Fusarium graminearum</name>
    <dbReference type="NCBI Taxonomy" id="5518"/>
    <lineage>
        <taxon>Eukaryota</taxon>
        <taxon>Fungi</taxon>
        <taxon>Dikarya</taxon>
        <taxon>Ascomycota</taxon>
        <taxon>Pezizomycotina</taxon>
        <taxon>Sordariomycetes</taxon>
        <taxon>Hypocreomycetidae</taxon>
        <taxon>Hypocreales</taxon>
        <taxon>Nectriaceae</taxon>
        <taxon>Fusarium</taxon>
    </lineage>
</organism>
<dbReference type="Proteomes" id="UP000746612">
    <property type="component" value="Unassembled WGS sequence"/>
</dbReference>
<dbReference type="AlphaFoldDB" id="A0A9N8NDS1"/>
<feature type="compositionally biased region" description="Polar residues" evidence="2">
    <location>
        <begin position="114"/>
        <end position="132"/>
    </location>
</feature>
<dbReference type="InterPro" id="IPR016197">
    <property type="entry name" value="Chromo-like_dom_sf"/>
</dbReference>
<feature type="domain" description="Chromo" evidence="3">
    <location>
        <begin position="137"/>
        <end position="194"/>
    </location>
</feature>